<sequence>MADDAVKLRGQQGATLPRVRSISRAVAILRAFSQAHPHRALNEIVRETGLDAGTTRRILVTLRDEGLVFQDPSTGLYSASAGLLELARAVPESLTLINLVDDRLHQLAKDTQTTIYLSTVDRDVALCQACHNGGQAIEVRWWAVGEIRTFDRGTGPRVLLAHLPEAERERILSGPLKLDPGEEKALRAEIARAREKGFIVKHDEIVEGISAMAVPLLDDHGRLLGAISSGGLTPNYVGAAQVDHLEKMQTAVADMRNAVRGLAI</sequence>
<dbReference type="InterPro" id="IPR005471">
    <property type="entry name" value="Tscrpt_reg_IclR_N"/>
</dbReference>
<dbReference type="Pfam" id="PF09339">
    <property type="entry name" value="HTH_IclR"/>
    <property type="match status" value="1"/>
</dbReference>
<dbReference type="STRING" id="540747.SAMN04488031_10994"/>
<dbReference type="Proteomes" id="UP000325785">
    <property type="component" value="Chromosome"/>
</dbReference>
<keyword evidence="1" id="KW-0805">Transcription regulation</keyword>
<dbReference type="SUPFAM" id="SSF46785">
    <property type="entry name" value="Winged helix' DNA-binding domain"/>
    <property type="match status" value="1"/>
</dbReference>
<dbReference type="EMBL" id="CP031598">
    <property type="protein sequence ID" value="QEW25020.1"/>
    <property type="molecule type" value="Genomic_DNA"/>
</dbReference>
<dbReference type="AlphaFoldDB" id="A0A0T5P2N6"/>
<dbReference type="Proteomes" id="UP000051401">
    <property type="component" value="Unassembled WGS sequence"/>
</dbReference>
<protein>
    <submittedName>
        <fullName evidence="7">Transcriptional regulator KdgR</fullName>
    </submittedName>
</protein>
<feature type="domain" description="IclR-ED" evidence="5">
    <location>
        <begin position="82"/>
        <end position="264"/>
    </location>
</feature>
<evidence type="ECO:0000313" key="9">
    <source>
        <dbReference type="Proteomes" id="UP000325785"/>
    </source>
</evidence>
<dbReference type="GO" id="GO:0003700">
    <property type="term" value="F:DNA-binding transcription factor activity"/>
    <property type="evidence" value="ECO:0007669"/>
    <property type="project" value="TreeGrafter"/>
</dbReference>
<evidence type="ECO:0000256" key="2">
    <source>
        <dbReference type="ARBA" id="ARBA00023125"/>
    </source>
</evidence>
<dbReference type="PROSITE" id="PS51077">
    <property type="entry name" value="HTH_ICLR"/>
    <property type="match status" value="1"/>
</dbReference>
<dbReference type="RefSeq" id="WP_057820667.1">
    <property type="nucleotide sequence ID" value="NZ_CP031598.1"/>
</dbReference>
<dbReference type="InterPro" id="IPR014757">
    <property type="entry name" value="Tscrpt_reg_IclR_C"/>
</dbReference>
<dbReference type="InterPro" id="IPR036390">
    <property type="entry name" value="WH_DNA-bd_sf"/>
</dbReference>
<evidence type="ECO:0000313" key="7">
    <source>
        <dbReference type="EMBL" id="QEW25020.1"/>
    </source>
</evidence>
<dbReference type="PANTHER" id="PTHR30136">
    <property type="entry name" value="HELIX-TURN-HELIX TRANSCRIPTIONAL REGULATOR, ICLR FAMILY"/>
    <property type="match status" value="1"/>
</dbReference>
<dbReference type="SUPFAM" id="SSF55781">
    <property type="entry name" value="GAF domain-like"/>
    <property type="match status" value="1"/>
</dbReference>
<dbReference type="GO" id="GO:0045892">
    <property type="term" value="P:negative regulation of DNA-templated transcription"/>
    <property type="evidence" value="ECO:0007669"/>
    <property type="project" value="TreeGrafter"/>
</dbReference>
<dbReference type="GO" id="GO:0003677">
    <property type="term" value="F:DNA binding"/>
    <property type="evidence" value="ECO:0007669"/>
    <property type="project" value="UniProtKB-KW"/>
</dbReference>
<keyword evidence="3" id="KW-0804">Transcription</keyword>
<dbReference type="KEGG" id="rid:RIdsm_00804"/>
<dbReference type="Gene3D" id="3.30.450.40">
    <property type="match status" value="1"/>
</dbReference>
<proteinExistence type="predicted"/>
<dbReference type="InterPro" id="IPR036388">
    <property type="entry name" value="WH-like_DNA-bd_sf"/>
</dbReference>
<dbReference type="OrthoDB" id="6057486at2"/>
<dbReference type="Pfam" id="PF01614">
    <property type="entry name" value="IclR_C"/>
    <property type="match status" value="1"/>
</dbReference>
<feature type="domain" description="HTH iclR-type" evidence="4">
    <location>
        <begin position="19"/>
        <end position="81"/>
    </location>
</feature>
<dbReference type="EMBL" id="LAXI01000024">
    <property type="protein sequence ID" value="KRS15316.1"/>
    <property type="molecule type" value="Genomic_DNA"/>
</dbReference>
<name>A0A0T5P2N6_9RHOB</name>
<dbReference type="InterPro" id="IPR029016">
    <property type="entry name" value="GAF-like_dom_sf"/>
</dbReference>
<dbReference type="InterPro" id="IPR050707">
    <property type="entry name" value="HTH_MetabolicPath_Reg"/>
</dbReference>
<accession>A0A0T5P2N6</accession>
<gene>
    <name evidence="7" type="primary">kdgR_1</name>
    <name evidence="7" type="ORF">RIdsm_00804</name>
    <name evidence="6" type="ORF">XM52_24830</name>
</gene>
<evidence type="ECO:0000313" key="8">
    <source>
        <dbReference type="Proteomes" id="UP000051401"/>
    </source>
</evidence>
<evidence type="ECO:0000259" key="5">
    <source>
        <dbReference type="PROSITE" id="PS51078"/>
    </source>
</evidence>
<evidence type="ECO:0000256" key="1">
    <source>
        <dbReference type="ARBA" id="ARBA00023015"/>
    </source>
</evidence>
<evidence type="ECO:0000259" key="4">
    <source>
        <dbReference type="PROSITE" id="PS51077"/>
    </source>
</evidence>
<dbReference type="PANTHER" id="PTHR30136:SF35">
    <property type="entry name" value="HTH-TYPE TRANSCRIPTIONAL REGULATOR RV1719"/>
    <property type="match status" value="1"/>
</dbReference>
<dbReference type="SMART" id="SM00346">
    <property type="entry name" value="HTH_ICLR"/>
    <property type="match status" value="1"/>
</dbReference>
<reference evidence="7 9" key="2">
    <citation type="submission" date="2018-08" db="EMBL/GenBank/DDBJ databases">
        <title>Genetic Globetrotter - A new plasmid hitch-hiking vast phylogenetic and geographic distances.</title>
        <authorList>
            <person name="Vollmers J."/>
            <person name="Petersen J."/>
        </authorList>
    </citation>
    <scope>NUCLEOTIDE SEQUENCE [LARGE SCALE GENOMIC DNA]</scope>
    <source>
        <strain evidence="7 9">DSM 26383</strain>
    </source>
</reference>
<reference evidence="6 8" key="1">
    <citation type="submission" date="2015-04" db="EMBL/GenBank/DDBJ databases">
        <title>The draft genome sequence of Roseovarius indicus B108T.</title>
        <authorList>
            <person name="Li G."/>
            <person name="Lai Q."/>
            <person name="Shao Z."/>
            <person name="Yan P."/>
        </authorList>
    </citation>
    <scope>NUCLEOTIDE SEQUENCE [LARGE SCALE GENOMIC DNA]</scope>
    <source>
        <strain evidence="6 8">B108</strain>
    </source>
</reference>
<dbReference type="Gene3D" id="1.10.10.10">
    <property type="entry name" value="Winged helix-like DNA-binding domain superfamily/Winged helix DNA-binding domain"/>
    <property type="match status" value="1"/>
</dbReference>
<dbReference type="PROSITE" id="PS51078">
    <property type="entry name" value="ICLR_ED"/>
    <property type="match status" value="1"/>
</dbReference>
<evidence type="ECO:0000256" key="3">
    <source>
        <dbReference type="ARBA" id="ARBA00023163"/>
    </source>
</evidence>
<keyword evidence="8" id="KW-1185">Reference proteome</keyword>
<organism evidence="6 8">
    <name type="scientific">Roseovarius indicus</name>
    <dbReference type="NCBI Taxonomy" id="540747"/>
    <lineage>
        <taxon>Bacteria</taxon>
        <taxon>Pseudomonadati</taxon>
        <taxon>Pseudomonadota</taxon>
        <taxon>Alphaproteobacteria</taxon>
        <taxon>Rhodobacterales</taxon>
        <taxon>Roseobacteraceae</taxon>
        <taxon>Roseovarius</taxon>
    </lineage>
</organism>
<evidence type="ECO:0000313" key="6">
    <source>
        <dbReference type="EMBL" id="KRS15316.1"/>
    </source>
</evidence>
<keyword evidence="2" id="KW-0238">DNA-binding</keyword>
<dbReference type="PATRIC" id="fig|540747.5.peg.3320"/>